<organism evidence="4 5">
    <name type="scientific">Pythium insidiosum</name>
    <name type="common">Pythiosis disease agent</name>
    <dbReference type="NCBI Taxonomy" id="114742"/>
    <lineage>
        <taxon>Eukaryota</taxon>
        <taxon>Sar</taxon>
        <taxon>Stramenopiles</taxon>
        <taxon>Oomycota</taxon>
        <taxon>Peronosporomycetes</taxon>
        <taxon>Pythiales</taxon>
        <taxon>Pythiaceae</taxon>
        <taxon>Pythium</taxon>
    </lineage>
</organism>
<feature type="domain" description="DNA topoisomerase I catalytic core eukaryotic-type" evidence="3">
    <location>
        <begin position="306"/>
        <end position="355"/>
    </location>
</feature>
<dbReference type="Gene3D" id="3.90.15.10">
    <property type="entry name" value="Topoisomerase I, Chain A, domain 3"/>
    <property type="match status" value="1"/>
</dbReference>
<dbReference type="GO" id="GO:0003917">
    <property type="term" value="F:DNA topoisomerase type I (single strand cut, ATP-independent) activity"/>
    <property type="evidence" value="ECO:0007669"/>
    <property type="project" value="InterPro"/>
</dbReference>
<proteinExistence type="inferred from homology"/>
<protein>
    <recommendedName>
        <fullName evidence="3">DNA topoisomerase I catalytic core eukaryotic-type domain-containing protein</fullName>
    </recommendedName>
</protein>
<dbReference type="GO" id="GO:0016491">
    <property type="term" value="F:oxidoreductase activity"/>
    <property type="evidence" value="ECO:0007669"/>
    <property type="project" value="UniProtKB-KW"/>
</dbReference>
<dbReference type="GO" id="GO:0006265">
    <property type="term" value="P:DNA topological change"/>
    <property type="evidence" value="ECO:0007669"/>
    <property type="project" value="InterPro"/>
</dbReference>
<dbReference type="SUPFAM" id="SSF51735">
    <property type="entry name" value="NAD(P)-binding Rossmann-fold domains"/>
    <property type="match status" value="1"/>
</dbReference>
<dbReference type="InterPro" id="IPR013500">
    <property type="entry name" value="TopoI_cat_euk"/>
</dbReference>
<dbReference type="AlphaFoldDB" id="A0AAD5M9H9"/>
<sequence length="360" mass="39420">MAPTTSNAVFVVTGANTGLGFECCKALAKEPNRLIILAGRNTERVHAAVAEVTRVAAASTVVEPAIVDVASLRSVRDFCDELIRRDLQITCLVCNAGIQVKEKAVTADGFEATIATNHIGHFLMTQLLLSRTKRIMTLSSETHDQNEKTGLPAPSMADLAALSKGLEPFDGLTAYTSSKLCALLHAKEHARRYPRGPEILAFTPGFTPDTSLFRANNRLVWAIAKPIVTWISRWNGVRISTPAYSGGMMARIAASSSWAADGWTSGDYVRIDEVYAASAEACDAALGRALWEQSEQWVKPTWLAASSSFKGESDFAKFEKPRRLQKHIDKIRYQKGLKAEDMFVRQRSTAMWVIDGPTTL</sequence>
<keyword evidence="2" id="KW-0560">Oxidoreductase</keyword>
<accession>A0AAD5M9H9</accession>
<dbReference type="InterPro" id="IPR014711">
    <property type="entry name" value="TopoI_cat_a-hlx-sub_euk"/>
</dbReference>
<dbReference type="Proteomes" id="UP001209570">
    <property type="component" value="Unassembled WGS sequence"/>
</dbReference>
<dbReference type="InterPro" id="IPR036291">
    <property type="entry name" value="NAD(P)-bd_dom_sf"/>
</dbReference>
<dbReference type="SUPFAM" id="SSF56349">
    <property type="entry name" value="DNA breaking-rejoining enzymes"/>
    <property type="match status" value="1"/>
</dbReference>
<dbReference type="GO" id="GO:0003677">
    <property type="term" value="F:DNA binding"/>
    <property type="evidence" value="ECO:0007669"/>
    <property type="project" value="InterPro"/>
</dbReference>
<evidence type="ECO:0000256" key="2">
    <source>
        <dbReference type="ARBA" id="ARBA00023002"/>
    </source>
</evidence>
<comment type="similarity">
    <text evidence="1">Belongs to the short-chain dehydrogenases/reductases (SDR) family.</text>
</comment>
<dbReference type="InterPro" id="IPR011010">
    <property type="entry name" value="DNA_brk_join_enz"/>
</dbReference>
<dbReference type="Pfam" id="PF00106">
    <property type="entry name" value="adh_short"/>
    <property type="match status" value="1"/>
</dbReference>
<gene>
    <name evidence="4" type="ORF">P43SY_009642</name>
</gene>
<dbReference type="Pfam" id="PF01028">
    <property type="entry name" value="Topoisom_I"/>
    <property type="match status" value="1"/>
</dbReference>
<dbReference type="PANTHER" id="PTHR24320:SF152">
    <property type="entry name" value="SHORT-CHAIN DEHYDROGENASE_REDUCTASE FAMILY PROTEIN"/>
    <property type="match status" value="1"/>
</dbReference>
<dbReference type="PANTHER" id="PTHR24320">
    <property type="entry name" value="RETINOL DEHYDROGENASE"/>
    <property type="match status" value="1"/>
</dbReference>
<dbReference type="InterPro" id="IPR002347">
    <property type="entry name" value="SDR_fam"/>
</dbReference>
<keyword evidence="5" id="KW-1185">Reference proteome</keyword>
<name>A0AAD5M9H9_PYTIN</name>
<evidence type="ECO:0000256" key="1">
    <source>
        <dbReference type="ARBA" id="ARBA00006484"/>
    </source>
</evidence>
<reference evidence="4" key="1">
    <citation type="submission" date="2021-12" db="EMBL/GenBank/DDBJ databases">
        <title>Prjna785345.</title>
        <authorList>
            <person name="Rujirawat T."/>
            <person name="Krajaejun T."/>
        </authorList>
    </citation>
    <scope>NUCLEOTIDE SEQUENCE</scope>
    <source>
        <strain evidence="4">Pi057C3</strain>
    </source>
</reference>
<evidence type="ECO:0000259" key="3">
    <source>
        <dbReference type="Pfam" id="PF01028"/>
    </source>
</evidence>
<dbReference type="EMBL" id="JAKCXM010000178">
    <property type="protein sequence ID" value="KAJ0399583.1"/>
    <property type="molecule type" value="Genomic_DNA"/>
</dbReference>
<evidence type="ECO:0000313" key="5">
    <source>
        <dbReference type="Proteomes" id="UP001209570"/>
    </source>
</evidence>
<evidence type="ECO:0000313" key="4">
    <source>
        <dbReference type="EMBL" id="KAJ0399583.1"/>
    </source>
</evidence>
<comment type="caution">
    <text evidence="4">The sequence shown here is derived from an EMBL/GenBank/DDBJ whole genome shotgun (WGS) entry which is preliminary data.</text>
</comment>
<dbReference type="Gene3D" id="3.40.50.720">
    <property type="entry name" value="NAD(P)-binding Rossmann-like Domain"/>
    <property type="match status" value="1"/>
</dbReference>